<feature type="region of interest" description="Disordered" evidence="1">
    <location>
        <begin position="1"/>
        <end position="35"/>
    </location>
</feature>
<gene>
    <name evidence="2" type="ORF">SEVIR_5G142800v2</name>
</gene>
<evidence type="ECO:0000313" key="2">
    <source>
        <dbReference type="EMBL" id="TKW14061.1"/>
    </source>
</evidence>
<protein>
    <submittedName>
        <fullName evidence="2">Uncharacterized protein</fullName>
    </submittedName>
</protein>
<dbReference type="Proteomes" id="UP000298652">
    <property type="component" value="Chromosome 5"/>
</dbReference>
<organism evidence="2 3">
    <name type="scientific">Setaria viridis</name>
    <name type="common">Green bristlegrass</name>
    <name type="synonym">Setaria italica subsp. viridis</name>
    <dbReference type="NCBI Taxonomy" id="4556"/>
    <lineage>
        <taxon>Eukaryota</taxon>
        <taxon>Viridiplantae</taxon>
        <taxon>Streptophyta</taxon>
        <taxon>Embryophyta</taxon>
        <taxon>Tracheophyta</taxon>
        <taxon>Spermatophyta</taxon>
        <taxon>Magnoliopsida</taxon>
        <taxon>Liliopsida</taxon>
        <taxon>Poales</taxon>
        <taxon>Poaceae</taxon>
        <taxon>PACMAD clade</taxon>
        <taxon>Panicoideae</taxon>
        <taxon>Panicodae</taxon>
        <taxon>Paniceae</taxon>
        <taxon>Cenchrinae</taxon>
        <taxon>Setaria</taxon>
    </lineage>
</organism>
<evidence type="ECO:0000313" key="3">
    <source>
        <dbReference type="Proteomes" id="UP000298652"/>
    </source>
</evidence>
<keyword evidence="3" id="KW-1185">Reference proteome</keyword>
<accession>A0A4U6UDG5</accession>
<sequence>MEPGSDADERGQAAVTAVGKQAQRCSKSAPAGKRLHELMPREQRYTEVLLFTWQMIADAEAYIAMTEDEVEEEYLRAGKLHRYDLDKERQKRISRIARRWPPPDRFIPEISEYLKLIEEDEQDDGIHQPDQ</sequence>
<dbReference type="EMBL" id="CM016556">
    <property type="protein sequence ID" value="TKW14061.1"/>
    <property type="molecule type" value="Genomic_DNA"/>
</dbReference>
<evidence type="ECO:0000256" key="1">
    <source>
        <dbReference type="SAM" id="MobiDB-lite"/>
    </source>
</evidence>
<reference evidence="2" key="1">
    <citation type="submission" date="2019-03" db="EMBL/GenBank/DDBJ databases">
        <title>WGS assembly of Setaria viridis.</title>
        <authorList>
            <person name="Huang P."/>
            <person name="Jenkins J."/>
            <person name="Grimwood J."/>
            <person name="Barry K."/>
            <person name="Healey A."/>
            <person name="Mamidi S."/>
            <person name="Sreedasyam A."/>
            <person name="Shu S."/>
            <person name="Feldman M."/>
            <person name="Wu J."/>
            <person name="Yu Y."/>
            <person name="Chen C."/>
            <person name="Johnson J."/>
            <person name="Rokhsar D."/>
            <person name="Baxter I."/>
            <person name="Schmutz J."/>
            <person name="Brutnell T."/>
            <person name="Kellogg E."/>
        </authorList>
    </citation>
    <scope>NUCLEOTIDE SEQUENCE [LARGE SCALE GENOMIC DNA]</scope>
</reference>
<name>A0A4U6UDG5_SETVI</name>
<proteinExistence type="predicted"/>
<dbReference type="Gramene" id="TKW14061">
    <property type="protein sequence ID" value="TKW14061"/>
    <property type="gene ID" value="SEVIR_5G142800v2"/>
</dbReference>
<dbReference type="AlphaFoldDB" id="A0A4U6UDG5"/>